<organism evidence="1 2">
    <name type="scientific">Nesidiocoris tenuis</name>
    <dbReference type="NCBI Taxonomy" id="355587"/>
    <lineage>
        <taxon>Eukaryota</taxon>
        <taxon>Metazoa</taxon>
        <taxon>Ecdysozoa</taxon>
        <taxon>Arthropoda</taxon>
        <taxon>Hexapoda</taxon>
        <taxon>Insecta</taxon>
        <taxon>Pterygota</taxon>
        <taxon>Neoptera</taxon>
        <taxon>Paraneoptera</taxon>
        <taxon>Hemiptera</taxon>
        <taxon>Heteroptera</taxon>
        <taxon>Panheteroptera</taxon>
        <taxon>Cimicomorpha</taxon>
        <taxon>Miridae</taxon>
        <taxon>Dicyphina</taxon>
        <taxon>Nesidiocoris</taxon>
    </lineage>
</organism>
<gene>
    <name evidence="1" type="ORF">NTEN_LOCUS7902</name>
</gene>
<evidence type="ECO:0000313" key="2">
    <source>
        <dbReference type="Proteomes" id="UP000479000"/>
    </source>
</evidence>
<accession>A0A6H5GHE4</accession>
<dbReference type="EMBL" id="CADCXU010011943">
    <property type="protein sequence ID" value="CAB0002115.1"/>
    <property type="molecule type" value="Genomic_DNA"/>
</dbReference>
<dbReference type="Proteomes" id="UP000479000">
    <property type="component" value="Unassembled WGS sequence"/>
</dbReference>
<protein>
    <submittedName>
        <fullName evidence="1">Uncharacterized protein</fullName>
    </submittedName>
</protein>
<reference evidence="1 2" key="1">
    <citation type="submission" date="2020-02" db="EMBL/GenBank/DDBJ databases">
        <authorList>
            <person name="Ferguson B K."/>
        </authorList>
    </citation>
    <scope>NUCLEOTIDE SEQUENCE [LARGE SCALE GENOMIC DNA]</scope>
</reference>
<dbReference type="AlphaFoldDB" id="A0A6H5GHE4"/>
<proteinExistence type="predicted"/>
<name>A0A6H5GHE4_9HEMI</name>
<evidence type="ECO:0000313" key="1">
    <source>
        <dbReference type="EMBL" id="CAB0002115.1"/>
    </source>
</evidence>
<sequence length="651" mass="73929">MEQIPSELEKAECHFTWNLSELALPDLSMRSLAILSEENDQTMELDGMAGWTRRLNALYEIPNDKKVESAYIVDRVLQFVLTSDDDLISKYRTSCLHVVSAFKAFFGMKILNKSSGDIEGCLKYIKSYDSMSPEEKSAILAIKAGVLRFYQVEGTRRSVSLLDEAIGLSDEVEWKVSRLISLSRLRRHVRKLLEWEDIQDMVESLEKLLQDDNASTGQKNTVKYYLALAYYDFVIGKKNSPMKQECVRKMSEICEEIHDKTTNVHVRLFCAERMLQFSGYNDRVGDMTLGIAKSILDEKPTLVAAHIVASKVYIGKKDFQSAAGHAQVAVDNGAFGASWLLLQSKATLDPNFDDEQFFETLLSTRPDYEGLIHLNASLFYFILKRDVLKGAEHIVKATGLENVDTGKPIFDFLIKKAVSNLWLRDVFQCQEFLRMSNCMTLLLCHVIVGSELVKVCRTVLTEPRYVIHDNLLPYGLESTDRIQRVQPTLRRYRVRRTRPSDYKPEIVSMSKISRLKQTSLASGDVIETSPKMPSRYKDARISATFSARESLRKKVSTIAVSSRKKEISPTTFQHASSESVRAGVRFANRYHSSYVCEARPTWSFTLVTRDSVSGIAPEEGRTVESAELQLISSEEVVAALLPSHWYIFKKN</sequence>
<keyword evidence="2" id="KW-1185">Reference proteome</keyword>